<evidence type="ECO:0000256" key="2">
    <source>
        <dbReference type="SAM" id="Phobius"/>
    </source>
</evidence>
<proteinExistence type="predicted"/>
<comment type="caution">
    <text evidence="3">The sequence shown here is derived from an EMBL/GenBank/DDBJ whole genome shotgun (WGS) entry which is preliminary data.</text>
</comment>
<accession>A0A316I527</accession>
<gene>
    <name evidence="3" type="ORF">C8D88_10310</name>
</gene>
<evidence type="ECO:0000313" key="4">
    <source>
        <dbReference type="Proteomes" id="UP000246005"/>
    </source>
</evidence>
<feature type="compositionally biased region" description="Low complexity" evidence="1">
    <location>
        <begin position="137"/>
        <end position="161"/>
    </location>
</feature>
<keyword evidence="2" id="KW-0472">Membrane</keyword>
<dbReference type="AlphaFoldDB" id="A0A316I527"/>
<reference evidence="3 4" key="1">
    <citation type="submission" date="2018-05" db="EMBL/GenBank/DDBJ databases">
        <title>Genomic Encyclopedia of Type Strains, Phase IV (KMG-IV): sequencing the most valuable type-strain genomes for metagenomic binning, comparative biology and taxonomic classification.</title>
        <authorList>
            <person name="Goeker M."/>
        </authorList>
    </citation>
    <scope>NUCLEOTIDE SEQUENCE [LARGE SCALE GENOMIC DNA]</scope>
    <source>
        <strain evidence="3 4">DSM 45480</strain>
    </source>
</reference>
<keyword evidence="2" id="KW-1133">Transmembrane helix</keyword>
<evidence type="ECO:0000256" key="1">
    <source>
        <dbReference type="SAM" id="MobiDB-lite"/>
    </source>
</evidence>
<feature type="compositionally biased region" description="Pro residues" evidence="1">
    <location>
        <begin position="111"/>
        <end position="122"/>
    </location>
</feature>
<sequence>MVREDDLRATFSALHAEEAPPRAVTAADLIQRGQAVRTRRRTIAVVGTGLATVGVVAVALAVLPATTPSDPAVPGPSTTTAPPRPESPVPTTAPPSSSESTRTTTVLPPNSSRPPTPGPSTTPPGTTSTPGMPPVTQPNTSINPTSSSTSVLSVPPTTRSG</sequence>
<dbReference type="RefSeq" id="WP_109635367.1">
    <property type="nucleotide sequence ID" value="NZ_QGHB01000003.1"/>
</dbReference>
<feature type="compositionally biased region" description="Low complexity" evidence="1">
    <location>
        <begin position="94"/>
        <end position="110"/>
    </location>
</feature>
<feature type="compositionally biased region" description="Pro residues" evidence="1">
    <location>
        <begin position="82"/>
        <end position="93"/>
    </location>
</feature>
<keyword evidence="2" id="KW-0812">Transmembrane</keyword>
<organism evidence="3 4">
    <name type="scientific">Lentzea atacamensis</name>
    <dbReference type="NCBI Taxonomy" id="531938"/>
    <lineage>
        <taxon>Bacteria</taxon>
        <taxon>Bacillati</taxon>
        <taxon>Actinomycetota</taxon>
        <taxon>Actinomycetes</taxon>
        <taxon>Pseudonocardiales</taxon>
        <taxon>Pseudonocardiaceae</taxon>
        <taxon>Lentzea</taxon>
    </lineage>
</organism>
<evidence type="ECO:0000313" key="3">
    <source>
        <dbReference type="EMBL" id="PWK87814.1"/>
    </source>
</evidence>
<dbReference type="Proteomes" id="UP000246005">
    <property type="component" value="Unassembled WGS sequence"/>
</dbReference>
<protein>
    <submittedName>
        <fullName evidence="3">Uncharacterized protein</fullName>
    </submittedName>
</protein>
<dbReference type="EMBL" id="QGHB01000003">
    <property type="protein sequence ID" value="PWK87814.1"/>
    <property type="molecule type" value="Genomic_DNA"/>
</dbReference>
<feature type="region of interest" description="Disordered" evidence="1">
    <location>
        <begin position="65"/>
        <end position="161"/>
    </location>
</feature>
<feature type="transmembrane region" description="Helical" evidence="2">
    <location>
        <begin position="42"/>
        <end position="63"/>
    </location>
</feature>
<name>A0A316I527_9PSEU</name>